<evidence type="ECO:0000313" key="4">
    <source>
        <dbReference type="Proteomes" id="UP001595690"/>
    </source>
</evidence>
<protein>
    <recommendedName>
        <fullName evidence="2">TIR domain-containing protein</fullName>
    </recommendedName>
</protein>
<feature type="domain" description="TIR" evidence="2">
    <location>
        <begin position="5"/>
        <end position="127"/>
    </location>
</feature>
<dbReference type="RefSeq" id="WP_382376741.1">
    <property type="nucleotide sequence ID" value="NZ_JBHRZI010000023.1"/>
</dbReference>
<gene>
    <name evidence="3" type="ORF">ACFOWZ_27240</name>
</gene>
<dbReference type="InterPro" id="IPR001680">
    <property type="entry name" value="WD40_rpt"/>
</dbReference>
<dbReference type="SUPFAM" id="SSF50952">
    <property type="entry name" value="Soluble quinoprotein glucose dehydrogenase"/>
    <property type="match status" value="1"/>
</dbReference>
<dbReference type="PANTHER" id="PTHR47197:SF3">
    <property type="entry name" value="DIHYDRO-HEME D1 DEHYDROGENASE"/>
    <property type="match status" value="1"/>
</dbReference>
<dbReference type="PROSITE" id="PS50104">
    <property type="entry name" value="TIR"/>
    <property type="match status" value="1"/>
</dbReference>
<dbReference type="EMBL" id="JBHRZI010000023">
    <property type="protein sequence ID" value="MFC3895195.1"/>
    <property type="molecule type" value="Genomic_DNA"/>
</dbReference>
<organism evidence="3 4">
    <name type="scientific">Lentzea rhizosphaerae</name>
    <dbReference type="NCBI Taxonomy" id="2041025"/>
    <lineage>
        <taxon>Bacteria</taxon>
        <taxon>Bacillati</taxon>
        <taxon>Actinomycetota</taxon>
        <taxon>Actinomycetes</taxon>
        <taxon>Pseudonocardiales</taxon>
        <taxon>Pseudonocardiaceae</taxon>
        <taxon>Lentzea</taxon>
    </lineage>
</organism>
<sequence length="922" mass="98961">MRVLVDYDAFISYNRKADWINALRLQRLIRRVGRPWNQPGSLRVFRDTTNLRLSPSLKHSLVDALDRTDTFVLMASPDSAKSEWVRFEVDHWRQHREQNKFVIVHTAGEIHWDDQRGDFDWDRTTALPREIEGWYGDQPIWGTIVADGTRRRAALLRDVAVSIAAQLYGVEKDRLHNEDELELRKTRRAWRATFSVLAMAVVGVLIAGAIAVWQGGEASTQEQNALSRRLAGASESQLANSLDVASLLAARAFRTDANPQTRAALFRAVTTSGSLVRYLPFEAEITRLATSADGSAIVVGLRDGKVLRWRLADGKPEQLVDLAAEVTALAVNENGDTVIAADVSSVRLVRKDRSTESIPAAWGFEFRAVAVSPSGRTAVATSDKDSAVVSVFNLDGDTVRKVDHPAGDAFTLGPDAVVSSDEEVFLLDSGYGFWERRRITDWNLTFGSRVSFGTANYGQAVSADGRAFSYTNGAATISVWSTDRPSDIDHPDLTARAQIAKPSAMSLSADASHLAIAEDGAIHVSRVLPAEVPPAEPVKLTGTGTITTRGLAFLGTSSRKLVSASGSRVTLWDLDQIDRIGRAFPVSLRAGCNACGPPNIALSHDAAQMIAIDGSGWEGVVGPVTHPEQLRALPNLNLSARYGPAVWNGSDAAVVVQPETGGSQAVVPTGFPDHVHAVAAGERDGEVIAAALSSDRRRLIVVQADGGFDLVDLTSGATQRVVPDPSAPDRPKAPVVRAAAANADLVAVADEKSISVRDVPTGKVIGEITRSGVRYLAFVPGRLLVQLESGELEIWDERLTGRQSTIAGDAGFIWRPISNGTLVARARADNAITLADLATGSVLASIPGDSARRVGIGFSGDGTRMLTLTESRDSGPATAVLRDISDDTLVRAACSTAGRDLTADEWRALVGTDSVPDDLRCQ</sequence>
<proteinExistence type="predicted"/>
<keyword evidence="1" id="KW-1133">Transmembrane helix</keyword>
<dbReference type="InterPro" id="IPR011047">
    <property type="entry name" value="Quinoprotein_ADH-like_sf"/>
</dbReference>
<dbReference type="InterPro" id="IPR051200">
    <property type="entry name" value="Host-pathogen_enzymatic-act"/>
</dbReference>
<feature type="transmembrane region" description="Helical" evidence="1">
    <location>
        <begin position="192"/>
        <end position="213"/>
    </location>
</feature>
<dbReference type="Gene3D" id="2.130.10.10">
    <property type="entry name" value="YVTN repeat-like/Quinoprotein amine dehydrogenase"/>
    <property type="match status" value="2"/>
</dbReference>
<dbReference type="InterPro" id="IPR015943">
    <property type="entry name" value="WD40/YVTN_repeat-like_dom_sf"/>
</dbReference>
<keyword evidence="1" id="KW-0812">Transmembrane</keyword>
<keyword evidence="4" id="KW-1185">Reference proteome</keyword>
<accession>A0ABV8BZJ6</accession>
<name>A0ABV8BZJ6_9PSEU</name>
<dbReference type="InterPro" id="IPR000157">
    <property type="entry name" value="TIR_dom"/>
</dbReference>
<dbReference type="SUPFAM" id="SSF50998">
    <property type="entry name" value="Quinoprotein alcohol dehydrogenase-like"/>
    <property type="match status" value="1"/>
</dbReference>
<evidence type="ECO:0000259" key="2">
    <source>
        <dbReference type="PROSITE" id="PS50104"/>
    </source>
</evidence>
<dbReference type="Proteomes" id="UP001595690">
    <property type="component" value="Unassembled WGS sequence"/>
</dbReference>
<dbReference type="SUPFAM" id="SSF52200">
    <property type="entry name" value="Toll/Interleukin receptor TIR domain"/>
    <property type="match status" value="1"/>
</dbReference>
<dbReference type="PANTHER" id="PTHR47197">
    <property type="entry name" value="PROTEIN NIRF"/>
    <property type="match status" value="1"/>
</dbReference>
<comment type="caution">
    <text evidence="3">The sequence shown here is derived from an EMBL/GenBank/DDBJ whole genome shotgun (WGS) entry which is preliminary data.</text>
</comment>
<keyword evidence="1" id="KW-0472">Membrane</keyword>
<dbReference type="InterPro" id="IPR035897">
    <property type="entry name" value="Toll_tir_struct_dom_sf"/>
</dbReference>
<dbReference type="InterPro" id="IPR011041">
    <property type="entry name" value="Quinoprot_gluc/sorb_DH_b-prop"/>
</dbReference>
<dbReference type="Gene3D" id="3.40.50.10140">
    <property type="entry name" value="Toll/interleukin-1 receptor homology (TIR) domain"/>
    <property type="match status" value="1"/>
</dbReference>
<evidence type="ECO:0000256" key="1">
    <source>
        <dbReference type="SAM" id="Phobius"/>
    </source>
</evidence>
<evidence type="ECO:0000313" key="3">
    <source>
        <dbReference type="EMBL" id="MFC3895195.1"/>
    </source>
</evidence>
<dbReference type="SMART" id="SM00320">
    <property type="entry name" value="WD40"/>
    <property type="match status" value="4"/>
</dbReference>
<reference evidence="4" key="1">
    <citation type="journal article" date="2019" name="Int. J. Syst. Evol. Microbiol.">
        <title>The Global Catalogue of Microorganisms (GCM) 10K type strain sequencing project: providing services to taxonomists for standard genome sequencing and annotation.</title>
        <authorList>
            <consortium name="The Broad Institute Genomics Platform"/>
            <consortium name="The Broad Institute Genome Sequencing Center for Infectious Disease"/>
            <person name="Wu L."/>
            <person name="Ma J."/>
        </authorList>
    </citation>
    <scope>NUCLEOTIDE SEQUENCE [LARGE SCALE GENOMIC DNA]</scope>
    <source>
        <strain evidence="4">CGMCC 4.7405</strain>
    </source>
</reference>